<dbReference type="InterPro" id="IPR050951">
    <property type="entry name" value="Retrovirus_Pol_polyprotein"/>
</dbReference>
<dbReference type="InterPro" id="IPR012337">
    <property type="entry name" value="RNaseH-like_sf"/>
</dbReference>
<gene>
    <name evidence="2" type="ORF">NQ318_009654</name>
</gene>
<dbReference type="Proteomes" id="UP001162162">
    <property type="component" value="Unassembled WGS sequence"/>
</dbReference>
<dbReference type="SUPFAM" id="SSF53098">
    <property type="entry name" value="Ribonuclease H-like"/>
    <property type="match status" value="1"/>
</dbReference>
<keyword evidence="3" id="KW-1185">Reference proteome</keyword>
<dbReference type="InterPro" id="IPR036397">
    <property type="entry name" value="RNaseH_sf"/>
</dbReference>
<dbReference type="GO" id="GO:0015074">
    <property type="term" value="P:DNA integration"/>
    <property type="evidence" value="ECO:0007669"/>
    <property type="project" value="InterPro"/>
</dbReference>
<dbReference type="InterPro" id="IPR001584">
    <property type="entry name" value="Integrase_cat-core"/>
</dbReference>
<organism evidence="2 3">
    <name type="scientific">Aromia moschata</name>
    <dbReference type="NCBI Taxonomy" id="1265417"/>
    <lineage>
        <taxon>Eukaryota</taxon>
        <taxon>Metazoa</taxon>
        <taxon>Ecdysozoa</taxon>
        <taxon>Arthropoda</taxon>
        <taxon>Hexapoda</taxon>
        <taxon>Insecta</taxon>
        <taxon>Pterygota</taxon>
        <taxon>Neoptera</taxon>
        <taxon>Endopterygota</taxon>
        <taxon>Coleoptera</taxon>
        <taxon>Polyphaga</taxon>
        <taxon>Cucujiformia</taxon>
        <taxon>Chrysomeloidea</taxon>
        <taxon>Cerambycidae</taxon>
        <taxon>Cerambycinae</taxon>
        <taxon>Callichromatini</taxon>
        <taxon>Aromia</taxon>
    </lineage>
</organism>
<feature type="domain" description="Integrase catalytic" evidence="1">
    <location>
        <begin position="55"/>
        <end position="219"/>
    </location>
</feature>
<reference evidence="2" key="1">
    <citation type="journal article" date="2023" name="Insect Mol. Biol.">
        <title>Genome sequencing provides insights into the evolution of gene families encoding plant cell wall-degrading enzymes in longhorned beetles.</title>
        <authorList>
            <person name="Shin N.R."/>
            <person name="Okamura Y."/>
            <person name="Kirsch R."/>
            <person name="Pauchet Y."/>
        </authorList>
    </citation>
    <scope>NUCLEOTIDE SEQUENCE</scope>
    <source>
        <strain evidence="2">AMC_N1</strain>
    </source>
</reference>
<proteinExistence type="predicted"/>
<dbReference type="EMBL" id="JAPWTK010000260">
    <property type="protein sequence ID" value="KAJ8944277.1"/>
    <property type="molecule type" value="Genomic_DNA"/>
</dbReference>
<dbReference type="AlphaFoldDB" id="A0AAV8XZH5"/>
<dbReference type="PANTHER" id="PTHR37984">
    <property type="entry name" value="PROTEIN CBG26694"/>
    <property type="match status" value="1"/>
</dbReference>
<name>A0AAV8XZH5_9CUCU</name>
<protein>
    <recommendedName>
        <fullName evidence="1">Integrase catalytic domain-containing protein</fullName>
    </recommendedName>
</protein>
<comment type="caution">
    <text evidence="2">The sequence shown here is derived from an EMBL/GenBank/DDBJ whole genome shotgun (WGS) entry which is preliminary data.</text>
</comment>
<sequence>MHPCSGNADTLSRRPCLEHKCRYCQNIEIKQYSNEICNELLMATTIQVEDEWSSEKLKKSQKKDSDLKELERMEIGQLGRKFPDMLMVVMYYFSKWPEAVPLPNQEAETVAEAFIENVIARHGVPLELHSDQGRNFELELWQEVIKILGIKKTRSTALHPQSNGMVERHNRTICHYLSKFVSENQRDWDKLVSLFLLSYRSSQHGSTTYTPSMLTSVREMKLPTDLILGRPLEENQERSLPEFIIRGVLLRTNNLKEVTFFIH</sequence>
<accession>A0AAV8XZH5</accession>
<dbReference type="FunFam" id="3.30.420.10:FF:000032">
    <property type="entry name" value="Retrovirus-related Pol polyprotein from transposon 297-like Protein"/>
    <property type="match status" value="1"/>
</dbReference>
<evidence type="ECO:0000313" key="3">
    <source>
        <dbReference type="Proteomes" id="UP001162162"/>
    </source>
</evidence>
<dbReference type="GO" id="GO:0003676">
    <property type="term" value="F:nucleic acid binding"/>
    <property type="evidence" value="ECO:0007669"/>
    <property type="project" value="InterPro"/>
</dbReference>
<dbReference type="Gene3D" id="3.30.420.10">
    <property type="entry name" value="Ribonuclease H-like superfamily/Ribonuclease H"/>
    <property type="match status" value="1"/>
</dbReference>
<dbReference type="PROSITE" id="PS50994">
    <property type="entry name" value="INTEGRASE"/>
    <property type="match status" value="1"/>
</dbReference>
<evidence type="ECO:0000313" key="2">
    <source>
        <dbReference type="EMBL" id="KAJ8944277.1"/>
    </source>
</evidence>
<evidence type="ECO:0000259" key="1">
    <source>
        <dbReference type="PROSITE" id="PS50994"/>
    </source>
</evidence>
<dbReference type="Pfam" id="PF00665">
    <property type="entry name" value="rve"/>
    <property type="match status" value="1"/>
</dbReference>
<dbReference type="PANTHER" id="PTHR37984:SF15">
    <property type="entry name" value="INTEGRASE CATALYTIC DOMAIN-CONTAINING PROTEIN"/>
    <property type="match status" value="1"/>
</dbReference>